<protein>
    <submittedName>
        <fullName evidence="1">Uncharacterized protein</fullName>
    </submittedName>
</protein>
<gene>
    <name evidence="1" type="primary">47</name>
    <name evidence="1" type="ORF">SEA_WYBORN_47</name>
</gene>
<dbReference type="EMBL" id="OR475274">
    <property type="protein sequence ID" value="WNM67290.1"/>
    <property type="molecule type" value="Genomic_DNA"/>
</dbReference>
<evidence type="ECO:0000313" key="2">
    <source>
        <dbReference type="Proteomes" id="UP001303667"/>
    </source>
</evidence>
<name>A0AA96GT06_9CAUD</name>
<proteinExistence type="predicted"/>
<evidence type="ECO:0000313" key="1">
    <source>
        <dbReference type="EMBL" id="WNM67290.1"/>
    </source>
</evidence>
<dbReference type="Proteomes" id="UP001303667">
    <property type="component" value="Segment"/>
</dbReference>
<accession>A0AA96GT06</accession>
<sequence length="94" mass="10066">MSDAAEQLTKSVDGDTISWAFTDAEGIDFEIKHIKASGVISLHEIDTPGIERGHDLEAEQQIAINAIDAPKVIAALQAALQLAAESGIYRYDDA</sequence>
<reference evidence="1 2" key="1">
    <citation type="submission" date="2023-08" db="EMBL/GenBank/DDBJ databases">
        <authorList>
            <person name="Beyer A.R."/>
            <person name="Brown C."/>
            <person name="Garland D.S."/>
            <person name="Funderburk A."/>
            <person name="Uzochukwu B."/>
            <person name="Ko C."/>
            <person name="Russell D.A."/>
            <person name="Jacobs-Sera D."/>
            <person name="Hatfull G.F."/>
        </authorList>
    </citation>
    <scope>NUCLEOTIDE SEQUENCE [LARGE SCALE GENOMIC DNA]</scope>
</reference>
<keyword evidence="2" id="KW-1185">Reference proteome</keyword>
<organism evidence="1 2">
    <name type="scientific">Arthrobacter phage Wyborn</name>
    <dbReference type="NCBI Taxonomy" id="3059067"/>
    <lineage>
        <taxon>Viruses</taxon>
        <taxon>Duplodnaviria</taxon>
        <taxon>Heunggongvirae</taxon>
        <taxon>Uroviricota</taxon>
        <taxon>Caudoviricetes</taxon>
        <taxon>Berryhillviridae</taxon>
        <taxon>Sicariusvirus</taxon>
        <taxon>Sicariusvirus wyborn</taxon>
    </lineage>
</organism>